<dbReference type="InterPro" id="IPR002052">
    <property type="entry name" value="DNA_methylase_N6_adenine_CS"/>
</dbReference>
<dbReference type="PROSITE" id="PS00092">
    <property type="entry name" value="N6_MTASE"/>
    <property type="match status" value="1"/>
</dbReference>
<dbReference type="Gene3D" id="3.40.50.150">
    <property type="entry name" value="Vaccinia Virus protein VP39"/>
    <property type="match status" value="1"/>
</dbReference>
<evidence type="ECO:0000256" key="2">
    <source>
        <dbReference type="ARBA" id="ARBA00022603"/>
    </source>
</evidence>
<comment type="similarity">
    <text evidence="1">Belongs to the N(4)/N(6)-methyltransferase family.</text>
</comment>
<evidence type="ECO:0000313" key="5">
    <source>
        <dbReference type="EMBL" id="GAK53454.1"/>
    </source>
</evidence>
<keyword evidence="3" id="KW-0808">Transferase</keyword>
<keyword evidence="2 5" id="KW-0489">Methyltransferase</keyword>
<gene>
    <name evidence="5" type="ORF">U14_04719</name>
</gene>
<organism evidence="5">
    <name type="scientific">Candidatus Moduliflexus flocculans</name>
    <dbReference type="NCBI Taxonomy" id="1499966"/>
    <lineage>
        <taxon>Bacteria</taxon>
        <taxon>Candidatus Moduliflexota</taxon>
        <taxon>Candidatus Moduliflexia</taxon>
        <taxon>Candidatus Moduliflexales</taxon>
        <taxon>Candidatus Moduliflexaceae</taxon>
    </lineage>
</organism>
<dbReference type="Pfam" id="PF01555">
    <property type="entry name" value="N6_N4_Mtase"/>
    <property type="match status" value="1"/>
</dbReference>
<dbReference type="HOGENOM" id="CLU_024927_10_4_0"/>
<name>A0A0S6W6Y1_9BACT</name>
<keyword evidence="6" id="KW-1185">Reference proteome</keyword>
<protein>
    <submittedName>
        <fullName evidence="5">DNA methylase N-4/N-6 domain protein</fullName>
    </submittedName>
</protein>
<evidence type="ECO:0000259" key="4">
    <source>
        <dbReference type="Pfam" id="PF01555"/>
    </source>
</evidence>
<evidence type="ECO:0000313" key="6">
    <source>
        <dbReference type="Proteomes" id="UP000030700"/>
    </source>
</evidence>
<sequence length="267" mass="30858">MWKNTLYYGDNLTILREYIPNANIDLIYIDPPFNSNRNYNILFKDESGEDSEARLTAFEDTWHWDLSAEATYRELTTETTPKIATMIGAMRELVGTNQVLAYLVMMTIRLIELYRVLKPQGSLYLHCDPTMSHYLKMILDVIFGGQNFRAEIIWSYRRWPSKTSNYQCMHDVIFYYAKQGQPTFNTLYEPATEGFLKRFKGKKNRLEPGDTKKHTTAEDTPGMPLRDVWDISIIAGSSAERLGYPTQKPIALLVNRGKKAQIKALMA</sequence>
<dbReference type="GO" id="GO:0032259">
    <property type="term" value="P:methylation"/>
    <property type="evidence" value="ECO:0007669"/>
    <property type="project" value="UniProtKB-KW"/>
</dbReference>
<dbReference type="GO" id="GO:0008170">
    <property type="term" value="F:N-methyltransferase activity"/>
    <property type="evidence" value="ECO:0007669"/>
    <property type="project" value="InterPro"/>
</dbReference>
<accession>A0A0S6W6Y1</accession>
<reference evidence="5" key="1">
    <citation type="journal article" date="2015" name="PeerJ">
        <title>First genomic representation of candidate bacterial phylum KSB3 points to enhanced environmental sensing as a trigger of wastewater bulking.</title>
        <authorList>
            <person name="Sekiguchi Y."/>
            <person name="Ohashi A."/>
            <person name="Parks D.H."/>
            <person name="Yamauchi T."/>
            <person name="Tyson G.W."/>
            <person name="Hugenholtz P."/>
        </authorList>
    </citation>
    <scope>NUCLEOTIDE SEQUENCE [LARGE SCALE GENOMIC DNA]</scope>
</reference>
<feature type="domain" description="DNA methylase N-4/N-6" evidence="4">
    <location>
        <begin position="24"/>
        <end position="253"/>
    </location>
</feature>
<dbReference type="SUPFAM" id="SSF53335">
    <property type="entry name" value="S-adenosyl-L-methionine-dependent methyltransferases"/>
    <property type="match status" value="1"/>
</dbReference>
<dbReference type="InterPro" id="IPR029063">
    <property type="entry name" value="SAM-dependent_MTases_sf"/>
</dbReference>
<evidence type="ECO:0000256" key="1">
    <source>
        <dbReference type="ARBA" id="ARBA00006594"/>
    </source>
</evidence>
<proteinExistence type="inferred from homology"/>
<dbReference type="EMBL" id="DF820459">
    <property type="protein sequence ID" value="GAK53454.1"/>
    <property type="molecule type" value="Genomic_DNA"/>
</dbReference>
<dbReference type="Proteomes" id="UP000030700">
    <property type="component" value="Unassembled WGS sequence"/>
</dbReference>
<dbReference type="GO" id="GO:0003677">
    <property type="term" value="F:DNA binding"/>
    <property type="evidence" value="ECO:0007669"/>
    <property type="project" value="InterPro"/>
</dbReference>
<evidence type="ECO:0000256" key="3">
    <source>
        <dbReference type="ARBA" id="ARBA00022679"/>
    </source>
</evidence>
<dbReference type="STRING" id="1499966.U14_04719"/>
<dbReference type="AlphaFoldDB" id="A0A0S6W6Y1"/>
<dbReference type="InterPro" id="IPR002941">
    <property type="entry name" value="DNA_methylase_N4/N6"/>
</dbReference>